<accession>A0AA41QGE2</accession>
<name>A0AA41QGE2_9MICO</name>
<dbReference type="RefSeq" id="WP_236090431.1">
    <property type="nucleotide sequence ID" value="NZ_JAKGSG010000045.1"/>
</dbReference>
<proteinExistence type="predicted"/>
<dbReference type="EMBL" id="JAKGSG010000045">
    <property type="protein sequence ID" value="MCF4122633.1"/>
    <property type="molecule type" value="Genomic_DNA"/>
</dbReference>
<dbReference type="AlphaFoldDB" id="A0AA41QGE2"/>
<evidence type="ECO:0000313" key="2">
    <source>
        <dbReference type="Proteomes" id="UP001165405"/>
    </source>
</evidence>
<dbReference type="PROSITE" id="PS51257">
    <property type="entry name" value="PROKAR_LIPOPROTEIN"/>
    <property type="match status" value="1"/>
</dbReference>
<keyword evidence="2" id="KW-1185">Reference proteome</keyword>
<evidence type="ECO:0000313" key="1">
    <source>
        <dbReference type="EMBL" id="MCF4122633.1"/>
    </source>
</evidence>
<protein>
    <submittedName>
        <fullName evidence="1">DUF4198 domain-containing protein</fullName>
    </submittedName>
</protein>
<sequence>MNRRTVATAGRVLALTYVVGLLTGCGTGSGYASCSPTELVADDVTVATESEAFALAARLTADGRPVEGAELEFFPVYRDPEGAETAMGGGAGTTDADGRATYEYTGGSRTMLGASDDVLLGYTAEYRAPRPIGGTEYCPATTERAVLDVPCAGLACLLDD</sequence>
<comment type="caution">
    <text evidence="1">The sequence shown here is derived from an EMBL/GenBank/DDBJ whole genome shotgun (WGS) entry which is preliminary data.</text>
</comment>
<organism evidence="1 2">
    <name type="scientific">Antribacter soli</name>
    <dbReference type="NCBI Taxonomy" id="2910976"/>
    <lineage>
        <taxon>Bacteria</taxon>
        <taxon>Bacillati</taxon>
        <taxon>Actinomycetota</taxon>
        <taxon>Actinomycetes</taxon>
        <taxon>Micrococcales</taxon>
        <taxon>Promicromonosporaceae</taxon>
        <taxon>Antribacter</taxon>
    </lineage>
</organism>
<gene>
    <name evidence="1" type="ORF">L1785_16770</name>
</gene>
<reference evidence="1" key="1">
    <citation type="submission" date="2022-01" db="EMBL/GenBank/DDBJ databases">
        <title>Antribacter sp. nov., isolated from Guizhou of China.</title>
        <authorList>
            <person name="Chengliang C."/>
            <person name="Ya Z."/>
        </authorList>
    </citation>
    <scope>NUCLEOTIDE SEQUENCE</scope>
    <source>
        <strain evidence="1">KLBMP 9083</strain>
    </source>
</reference>
<dbReference type="Proteomes" id="UP001165405">
    <property type="component" value="Unassembled WGS sequence"/>
</dbReference>